<protein>
    <submittedName>
        <fullName evidence="1">Uncharacterized protein</fullName>
    </submittedName>
</protein>
<proteinExistence type="predicted"/>
<evidence type="ECO:0000313" key="2">
    <source>
        <dbReference type="Proteomes" id="UP000801864"/>
    </source>
</evidence>
<reference evidence="1 2" key="1">
    <citation type="submission" date="2018-06" db="EMBL/GenBank/DDBJ databases">
        <title>Genome analysis of cellulolytic fungus Trichoderma lentiforme CFAM-422.</title>
        <authorList>
            <person name="Steindorff A.S."/>
            <person name="Formighieri E.F."/>
            <person name="Midorikawa G.E.O."/>
            <person name="Tamietti M.S."/>
            <person name="Ramos E.Z."/>
            <person name="Silva A.S."/>
            <person name="Bon E.P.S."/>
            <person name="Mendes T.D."/>
            <person name="Damaso M.C.T."/>
            <person name="Favaro L.C.L."/>
        </authorList>
    </citation>
    <scope>NUCLEOTIDE SEQUENCE [LARGE SCALE GENOMIC DNA]</scope>
    <source>
        <strain evidence="1 2">CFAM-422</strain>
    </source>
</reference>
<dbReference type="EMBL" id="QLNT01000023">
    <property type="protein sequence ID" value="KAF3060378.1"/>
    <property type="molecule type" value="Genomic_DNA"/>
</dbReference>
<accession>A0A9P4X748</accession>
<gene>
    <name evidence="1" type="ORF">CFAM422_011279</name>
</gene>
<comment type="caution">
    <text evidence="1">The sequence shown here is derived from an EMBL/GenBank/DDBJ whole genome shotgun (WGS) entry which is preliminary data.</text>
</comment>
<organism evidence="1 2">
    <name type="scientific">Trichoderma lentiforme</name>
    <dbReference type="NCBI Taxonomy" id="1567552"/>
    <lineage>
        <taxon>Eukaryota</taxon>
        <taxon>Fungi</taxon>
        <taxon>Dikarya</taxon>
        <taxon>Ascomycota</taxon>
        <taxon>Pezizomycotina</taxon>
        <taxon>Sordariomycetes</taxon>
        <taxon>Hypocreomycetidae</taxon>
        <taxon>Hypocreales</taxon>
        <taxon>Hypocreaceae</taxon>
        <taxon>Trichoderma</taxon>
    </lineage>
</organism>
<sequence length="62" mass="7146">MGDKQVAITLTHGILRLCFSTQTSTVHPISKLVPPVRYHILHLEMSTRTQPQNVYDKYDKTH</sequence>
<name>A0A9P4X748_9HYPO</name>
<evidence type="ECO:0000313" key="1">
    <source>
        <dbReference type="EMBL" id="KAF3060378.1"/>
    </source>
</evidence>
<keyword evidence="2" id="KW-1185">Reference proteome</keyword>
<dbReference type="AlphaFoldDB" id="A0A9P4X748"/>
<dbReference type="Proteomes" id="UP000801864">
    <property type="component" value="Unassembled WGS sequence"/>
</dbReference>